<keyword evidence="4" id="KW-0132">Cell division</keyword>
<evidence type="ECO:0000256" key="5">
    <source>
        <dbReference type="ARBA" id="ARBA00022776"/>
    </source>
</evidence>
<keyword evidence="9" id="KW-0137">Centromere</keyword>
<keyword evidence="3" id="KW-0158">Chromosome</keyword>
<keyword evidence="5" id="KW-0498">Mitosis</keyword>
<reference evidence="11 12" key="1">
    <citation type="journal article" date="2012" name="New Phytol.">
        <title>Insight into trade-off between wood decay and parasitism from the genome of a fungal forest pathogen.</title>
        <authorList>
            <person name="Olson A."/>
            <person name="Aerts A."/>
            <person name="Asiegbu F."/>
            <person name="Belbahri L."/>
            <person name="Bouzid O."/>
            <person name="Broberg A."/>
            <person name="Canback B."/>
            <person name="Coutinho P.M."/>
            <person name="Cullen D."/>
            <person name="Dalman K."/>
            <person name="Deflorio G."/>
            <person name="van Diepen L.T."/>
            <person name="Dunand C."/>
            <person name="Duplessis S."/>
            <person name="Durling M."/>
            <person name="Gonthier P."/>
            <person name="Grimwood J."/>
            <person name="Fossdal C.G."/>
            <person name="Hansson D."/>
            <person name="Henrissat B."/>
            <person name="Hietala A."/>
            <person name="Himmelstrand K."/>
            <person name="Hoffmeister D."/>
            <person name="Hogberg N."/>
            <person name="James T.Y."/>
            <person name="Karlsson M."/>
            <person name="Kohler A."/>
            <person name="Kues U."/>
            <person name="Lee Y.H."/>
            <person name="Lin Y.C."/>
            <person name="Lind M."/>
            <person name="Lindquist E."/>
            <person name="Lombard V."/>
            <person name="Lucas S."/>
            <person name="Lunden K."/>
            <person name="Morin E."/>
            <person name="Murat C."/>
            <person name="Park J."/>
            <person name="Raffaello T."/>
            <person name="Rouze P."/>
            <person name="Salamov A."/>
            <person name="Schmutz J."/>
            <person name="Solheim H."/>
            <person name="Stahlberg J."/>
            <person name="Velez H."/>
            <person name="de Vries R.P."/>
            <person name="Wiebenga A."/>
            <person name="Woodward S."/>
            <person name="Yakovlev I."/>
            <person name="Garbelotto M."/>
            <person name="Martin F."/>
            <person name="Grigoriev I.V."/>
            <person name="Stenlid J."/>
        </authorList>
    </citation>
    <scope>NUCLEOTIDE SEQUENCE [LARGE SCALE GENOMIC DNA]</scope>
    <source>
        <strain evidence="11 12">TC 32-1</strain>
    </source>
</reference>
<dbReference type="EMBL" id="KI925465">
    <property type="protein sequence ID" value="ETW75665.1"/>
    <property type="molecule type" value="Genomic_DNA"/>
</dbReference>
<evidence type="ECO:0000256" key="7">
    <source>
        <dbReference type="ARBA" id="ARBA00023054"/>
    </source>
</evidence>
<dbReference type="InterPro" id="IPR008685">
    <property type="entry name" value="Centromere_Mis12"/>
</dbReference>
<evidence type="ECO:0000313" key="11">
    <source>
        <dbReference type="EMBL" id="ETW75665.1"/>
    </source>
</evidence>
<keyword evidence="6" id="KW-0995">Kinetochore</keyword>
<evidence type="ECO:0000256" key="2">
    <source>
        <dbReference type="ARBA" id="ARBA00008643"/>
    </source>
</evidence>
<evidence type="ECO:0000256" key="8">
    <source>
        <dbReference type="ARBA" id="ARBA00023306"/>
    </source>
</evidence>
<evidence type="ECO:0000256" key="6">
    <source>
        <dbReference type="ARBA" id="ARBA00022838"/>
    </source>
</evidence>
<dbReference type="eggNOG" id="ENOG502S72R">
    <property type="taxonomic scope" value="Eukaryota"/>
</dbReference>
<evidence type="ECO:0000256" key="10">
    <source>
        <dbReference type="SAM" id="Coils"/>
    </source>
</evidence>
<evidence type="ECO:0008006" key="13">
    <source>
        <dbReference type="Google" id="ProtNLM"/>
    </source>
</evidence>
<dbReference type="GO" id="GO:0051301">
    <property type="term" value="P:cell division"/>
    <property type="evidence" value="ECO:0007669"/>
    <property type="project" value="UniProtKB-KW"/>
</dbReference>
<dbReference type="PANTHER" id="PTHR14527">
    <property type="entry name" value="PROTEIN MIS12 HOMOLOG"/>
    <property type="match status" value="1"/>
</dbReference>
<comment type="subcellular location">
    <subcellularLocation>
        <location evidence="1">Chromosome</location>
        <location evidence="1">Centromere</location>
        <location evidence="1">Kinetochore</location>
    </subcellularLocation>
</comment>
<dbReference type="PANTHER" id="PTHR14527:SF2">
    <property type="entry name" value="PROTEIN MIS12 HOMOLOG"/>
    <property type="match status" value="1"/>
</dbReference>
<evidence type="ECO:0000256" key="9">
    <source>
        <dbReference type="ARBA" id="ARBA00023328"/>
    </source>
</evidence>
<organism evidence="11 12">
    <name type="scientific">Heterobasidion irregulare (strain TC 32-1)</name>
    <dbReference type="NCBI Taxonomy" id="747525"/>
    <lineage>
        <taxon>Eukaryota</taxon>
        <taxon>Fungi</taxon>
        <taxon>Dikarya</taxon>
        <taxon>Basidiomycota</taxon>
        <taxon>Agaricomycotina</taxon>
        <taxon>Agaricomycetes</taxon>
        <taxon>Russulales</taxon>
        <taxon>Bondarzewiaceae</taxon>
        <taxon>Heterobasidion</taxon>
        <taxon>Heterobasidion annosum species complex</taxon>
    </lineage>
</organism>
<keyword evidence="7 10" id="KW-0175">Coiled coil</keyword>
<protein>
    <recommendedName>
        <fullName evidence="13">Mis12 domain-containing protein</fullName>
    </recommendedName>
</protein>
<sequence length="303" mass="33486">MEATTSTSTITKDSPPAIAAPSVPSVLLPELLSFSPHFLLDDIVNSANDVVGRAVDAIETFLLRWVEDQPPGGAWENTTELEQGLVSFQTLLEFHTDIAFDFFEAWSLRNIFKVPEELEIVVPHQEGLDLDAAQGEKGKQTEDELMDEIEELRKQVDNQHRLKRLYTRAVHKSSIQAARAQRHLQQLSFLQSLVASPSQPLSTLPPHISELFNVIQHLPALDLSRAEVPPSDPAKRQWETGKAGYMSWAISQLIERARSMDAEGSDKETEGGVMASTLVEEANAIGRPEDLKDALGFVLGSKG</sequence>
<evidence type="ECO:0000256" key="1">
    <source>
        <dbReference type="ARBA" id="ARBA00004629"/>
    </source>
</evidence>
<comment type="similarity">
    <text evidence="2">Belongs to the mis12 family.</text>
</comment>
<dbReference type="GeneID" id="20675702"/>
<dbReference type="GO" id="GO:0000444">
    <property type="term" value="C:MIS12/MIND type complex"/>
    <property type="evidence" value="ECO:0007669"/>
    <property type="project" value="TreeGrafter"/>
</dbReference>
<dbReference type="KEGG" id="hir:HETIRDRAFT_446644"/>
<dbReference type="GO" id="GO:0000070">
    <property type="term" value="P:mitotic sister chromatid segregation"/>
    <property type="evidence" value="ECO:0007669"/>
    <property type="project" value="TreeGrafter"/>
</dbReference>
<dbReference type="Proteomes" id="UP000030671">
    <property type="component" value="Unassembled WGS sequence"/>
</dbReference>
<keyword evidence="8" id="KW-0131">Cell cycle</keyword>
<evidence type="ECO:0000313" key="12">
    <source>
        <dbReference type="Proteomes" id="UP000030671"/>
    </source>
</evidence>
<dbReference type="STRING" id="747525.W4JRF4"/>
<proteinExistence type="inferred from homology"/>
<dbReference type="AlphaFoldDB" id="W4JRF4"/>
<name>W4JRF4_HETIT</name>
<gene>
    <name evidence="11" type="ORF">HETIRDRAFT_446644</name>
</gene>
<dbReference type="GO" id="GO:0005634">
    <property type="term" value="C:nucleus"/>
    <property type="evidence" value="ECO:0007669"/>
    <property type="project" value="InterPro"/>
</dbReference>
<accession>W4JRF4</accession>
<keyword evidence="12" id="KW-1185">Reference proteome</keyword>
<dbReference type="Pfam" id="PF05859">
    <property type="entry name" value="Mis12"/>
    <property type="match status" value="1"/>
</dbReference>
<feature type="coiled-coil region" evidence="10">
    <location>
        <begin position="135"/>
        <end position="162"/>
    </location>
</feature>
<evidence type="ECO:0000256" key="4">
    <source>
        <dbReference type="ARBA" id="ARBA00022618"/>
    </source>
</evidence>
<dbReference type="InParanoid" id="W4JRF4"/>
<dbReference type="GO" id="GO:0051382">
    <property type="term" value="P:kinetochore assembly"/>
    <property type="evidence" value="ECO:0007669"/>
    <property type="project" value="TreeGrafter"/>
</dbReference>
<evidence type="ECO:0000256" key="3">
    <source>
        <dbReference type="ARBA" id="ARBA00022454"/>
    </source>
</evidence>
<dbReference type="RefSeq" id="XP_009551930.1">
    <property type="nucleotide sequence ID" value="XM_009553635.1"/>
</dbReference>
<dbReference type="OrthoDB" id="1884855at2759"/>
<dbReference type="HOGENOM" id="CLU_082311_0_0_1"/>